<protein>
    <recommendedName>
        <fullName evidence="7">Nudix hydrolase domain-containing protein</fullName>
    </recommendedName>
</protein>
<evidence type="ECO:0000256" key="4">
    <source>
        <dbReference type="ARBA" id="ARBA00022801"/>
    </source>
</evidence>
<evidence type="ECO:0000259" key="7">
    <source>
        <dbReference type="PROSITE" id="PS51462"/>
    </source>
</evidence>
<dbReference type="PANTHER" id="PTHR12992">
    <property type="entry name" value="NUDIX HYDROLASE"/>
    <property type="match status" value="1"/>
</dbReference>
<keyword evidence="3" id="KW-0479">Metal-binding</keyword>
<evidence type="ECO:0000256" key="1">
    <source>
        <dbReference type="ARBA" id="ARBA00001936"/>
    </source>
</evidence>
<name>A0AAP0EAC1_9MAGN</name>
<evidence type="ECO:0000256" key="5">
    <source>
        <dbReference type="ARBA" id="ARBA00022842"/>
    </source>
</evidence>
<dbReference type="EMBL" id="JBBNAE010000011">
    <property type="protein sequence ID" value="KAK9085464.1"/>
    <property type="molecule type" value="Genomic_DNA"/>
</dbReference>
<dbReference type="InterPro" id="IPR015797">
    <property type="entry name" value="NUDIX_hydrolase-like_dom_sf"/>
</dbReference>
<keyword evidence="9" id="KW-1185">Reference proteome</keyword>
<dbReference type="GO" id="GO:0010945">
    <property type="term" value="F:coenzyme A diphosphatase activity"/>
    <property type="evidence" value="ECO:0007669"/>
    <property type="project" value="InterPro"/>
</dbReference>
<keyword evidence="6" id="KW-0464">Manganese</keyword>
<proteinExistence type="predicted"/>
<reference evidence="8 9" key="1">
    <citation type="submission" date="2024-01" db="EMBL/GenBank/DDBJ databases">
        <title>Genome assemblies of Stephania.</title>
        <authorList>
            <person name="Yang L."/>
        </authorList>
    </citation>
    <scope>NUCLEOTIDE SEQUENCE [LARGE SCALE GENOMIC DNA]</scope>
    <source>
        <strain evidence="8">QJT</strain>
        <tissue evidence="8">Leaf</tissue>
    </source>
</reference>
<organism evidence="8 9">
    <name type="scientific">Stephania japonica</name>
    <dbReference type="NCBI Taxonomy" id="461633"/>
    <lineage>
        <taxon>Eukaryota</taxon>
        <taxon>Viridiplantae</taxon>
        <taxon>Streptophyta</taxon>
        <taxon>Embryophyta</taxon>
        <taxon>Tracheophyta</taxon>
        <taxon>Spermatophyta</taxon>
        <taxon>Magnoliopsida</taxon>
        <taxon>Ranunculales</taxon>
        <taxon>Menispermaceae</taxon>
        <taxon>Menispermoideae</taxon>
        <taxon>Cissampelideae</taxon>
        <taxon>Stephania</taxon>
    </lineage>
</organism>
<keyword evidence="4" id="KW-0378">Hydrolase</keyword>
<dbReference type="PANTHER" id="PTHR12992:SF24">
    <property type="entry name" value="PEROXISOMAL COENZYME A DIPHOSPHATASE NUDT7"/>
    <property type="match status" value="1"/>
</dbReference>
<comment type="cofactor">
    <cofactor evidence="1">
        <name>Mn(2+)</name>
        <dbReference type="ChEBI" id="CHEBI:29035"/>
    </cofactor>
</comment>
<accession>A0AAP0EAC1</accession>
<dbReference type="Gene3D" id="3.90.79.10">
    <property type="entry name" value="Nucleoside Triphosphate Pyrophosphohydrolase"/>
    <property type="match status" value="1"/>
</dbReference>
<dbReference type="GO" id="GO:0015937">
    <property type="term" value="P:coenzyme A biosynthetic process"/>
    <property type="evidence" value="ECO:0007669"/>
    <property type="project" value="UniProtKB-ARBA"/>
</dbReference>
<gene>
    <name evidence="8" type="ORF">Sjap_025875</name>
</gene>
<feature type="domain" description="Nudix hydrolase" evidence="7">
    <location>
        <begin position="49"/>
        <end position="186"/>
    </location>
</feature>
<evidence type="ECO:0000256" key="3">
    <source>
        <dbReference type="ARBA" id="ARBA00022723"/>
    </source>
</evidence>
<dbReference type="SUPFAM" id="SSF55811">
    <property type="entry name" value="Nudix"/>
    <property type="match status" value="1"/>
</dbReference>
<dbReference type="FunFam" id="3.90.79.10:FF:000036">
    <property type="entry name" value="Nudix hydrolase 11"/>
    <property type="match status" value="1"/>
</dbReference>
<sequence>MNSTTSSLRLEHLSQQLSKIKHENKAISQVGIEKSAGPVENTQRIVRGRRRAPVLVCLFEDDDGQIRVILTMRSSKMSSHSGEVSLPGGVEEEGDIDAIGTATREAKEEIGLDPSLVNVVAMLVPPFLSKTKIRVTPVIGLLSDKQSFRPVLNPSEVETMFDVPLEMFLKDENWRVKQIQYPEYVYLLHSFEYKVENKTFMIWGLTAEILIHVASIVYQRLPNFVKQLHNFKVSQFVTSDILTSRM</sequence>
<dbReference type="GO" id="GO:0008893">
    <property type="term" value="F:guanosine-3',5'-bis(diphosphate) 3'-diphosphatase activity"/>
    <property type="evidence" value="ECO:0007669"/>
    <property type="project" value="UniProtKB-ARBA"/>
</dbReference>
<dbReference type="PROSITE" id="PS51462">
    <property type="entry name" value="NUDIX"/>
    <property type="match status" value="1"/>
</dbReference>
<dbReference type="AlphaFoldDB" id="A0AAP0EAC1"/>
<dbReference type="Pfam" id="PF00293">
    <property type="entry name" value="NUDIX"/>
    <property type="match status" value="1"/>
</dbReference>
<dbReference type="GO" id="GO:0006637">
    <property type="term" value="P:acyl-CoA metabolic process"/>
    <property type="evidence" value="ECO:0007669"/>
    <property type="project" value="UniProtKB-ARBA"/>
</dbReference>
<dbReference type="InterPro" id="IPR000086">
    <property type="entry name" value="NUDIX_hydrolase_dom"/>
</dbReference>
<evidence type="ECO:0000313" key="9">
    <source>
        <dbReference type="Proteomes" id="UP001417504"/>
    </source>
</evidence>
<dbReference type="Proteomes" id="UP001417504">
    <property type="component" value="Unassembled WGS sequence"/>
</dbReference>
<comment type="caution">
    <text evidence="8">The sequence shown here is derived from an EMBL/GenBank/DDBJ whole genome shotgun (WGS) entry which is preliminary data.</text>
</comment>
<dbReference type="GO" id="GO:0046872">
    <property type="term" value="F:metal ion binding"/>
    <property type="evidence" value="ECO:0007669"/>
    <property type="project" value="UniProtKB-KW"/>
</dbReference>
<dbReference type="GO" id="GO:0005737">
    <property type="term" value="C:cytoplasm"/>
    <property type="evidence" value="ECO:0007669"/>
    <property type="project" value="UniProtKB-ARBA"/>
</dbReference>
<dbReference type="CDD" id="cd03426">
    <property type="entry name" value="NUDIX_CoAse_Nudt7"/>
    <property type="match status" value="1"/>
</dbReference>
<dbReference type="GO" id="GO:0015938">
    <property type="term" value="P:coenzyme A catabolic process"/>
    <property type="evidence" value="ECO:0007669"/>
    <property type="project" value="TreeGrafter"/>
</dbReference>
<evidence type="ECO:0000256" key="6">
    <source>
        <dbReference type="ARBA" id="ARBA00023211"/>
    </source>
</evidence>
<dbReference type="InterPro" id="IPR045121">
    <property type="entry name" value="CoAse"/>
</dbReference>
<keyword evidence="5" id="KW-0460">Magnesium</keyword>
<evidence type="ECO:0000256" key="2">
    <source>
        <dbReference type="ARBA" id="ARBA00001946"/>
    </source>
</evidence>
<comment type="cofactor">
    <cofactor evidence="2">
        <name>Mg(2+)</name>
        <dbReference type="ChEBI" id="CHEBI:18420"/>
    </cofactor>
</comment>
<evidence type="ECO:0000313" key="8">
    <source>
        <dbReference type="EMBL" id="KAK9085464.1"/>
    </source>
</evidence>